<feature type="compositionally biased region" description="Basic and acidic residues" evidence="1">
    <location>
        <begin position="54"/>
        <end position="79"/>
    </location>
</feature>
<protein>
    <submittedName>
        <fullName evidence="2">Uncharacterized protein</fullName>
    </submittedName>
</protein>
<dbReference type="AlphaFoldDB" id="A0A3P7KYS1"/>
<sequence length="108" mass="12907">MRERRLRHYNKKLQKTHKLRKISELSNEAVNEDELVFDRIQNGFTIMKRLAEVDESEEKHSHSKDKHAIFHENRNKAHSDPNISKTPKQSAVLRMFNWMARGHSFRGK</sequence>
<organism evidence="2 3">
    <name type="scientific">Strongylus vulgaris</name>
    <name type="common">Blood worm</name>
    <dbReference type="NCBI Taxonomy" id="40348"/>
    <lineage>
        <taxon>Eukaryota</taxon>
        <taxon>Metazoa</taxon>
        <taxon>Ecdysozoa</taxon>
        <taxon>Nematoda</taxon>
        <taxon>Chromadorea</taxon>
        <taxon>Rhabditida</taxon>
        <taxon>Rhabditina</taxon>
        <taxon>Rhabditomorpha</taxon>
        <taxon>Strongyloidea</taxon>
        <taxon>Strongylidae</taxon>
        <taxon>Strongylus</taxon>
    </lineage>
</organism>
<accession>A0A3P7KYS1</accession>
<evidence type="ECO:0000313" key="2">
    <source>
        <dbReference type="EMBL" id="VDM72268.1"/>
    </source>
</evidence>
<name>A0A3P7KYS1_STRVU</name>
<evidence type="ECO:0000313" key="3">
    <source>
        <dbReference type="Proteomes" id="UP000270094"/>
    </source>
</evidence>
<dbReference type="Proteomes" id="UP000270094">
    <property type="component" value="Unassembled WGS sequence"/>
</dbReference>
<feature type="region of interest" description="Disordered" evidence="1">
    <location>
        <begin position="54"/>
        <end position="88"/>
    </location>
</feature>
<reference evidence="2 3" key="1">
    <citation type="submission" date="2018-11" db="EMBL/GenBank/DDBJ databases">
        <authorList>
            <consortium name="Pathogen Informatics"/>
        </authorList>
    </citation>
    <scope>NUCLEOTIDE SEQUENCE [LARGE SCALE GENOMIC DNA]</scope>
</reference>
<gene>
    <name evidence="2" type="ORF">SVUK_LOCUS7266</name>
</gene>
<dbReference type="EMBL" id="UYYB01024585">
    <property type="protein sequence ID" value="VDM72268.1"/>
    <property type="molecule type" value="Genomic_DNA"/>
</dbReference>
<evidence type="ECO:0000256" key="1">
    <source>
        <dbReference type="SAM" id="MobiDB-lite"/>
    </source>
</evidence>
<proteinExistence type="predicted"/>
<keyword evidence="3" id="KW-1185">Reference proteome</keyword>
<dbReference type="OrthoDB" id="5862783at2759"/>